<dbReference type="Proteomes" id="UP001165080">
    <property type="component" value="Unassembled WGS sequence"/>
</dbReference>
<reference evidence="2 3" key="1">
    <citation type="journal article" date="2023" name="Commun. Biol.">
        <title>Reorganization of the ancestral sex-determining regions during the evolution of trioecy in Pleodorina starrii.</title>
        <authorList>
            <person name="Takahashi K."/>
            <person name="Suzuki S."/>
            <person name="Kawai-Toyooka H."/>
            <person name="Yamamoto K."/>
            <person name="Hamaji T."/>
            <person name="Ootsuki R."/>
            <person name="Yamaguchi H."/>
            <person name="Kawachi M."/>
            <person name="Higashiyama T."/>
            <person name="Nozaki H."/>
        </authorList>
    </citation>
    <scope>NUCLEOTIDE SEQUENCE [LARGE SCALE GENOMIC DNA]</scope>
    <source>
        <strain evidence="2 3">NIES-4479</strain>
    </source>
</reference>
<keyword evidence="3" id="KW-1185">Reference proteome</keyword>
<evidence type="ECO:0000313" key="3">
    <source>
        <dbReference type="Proteomes" id="UP001165080"/>
    </source>
</evidence>
<dbReference type="EMBL" id="BRXU01000001">
    <property type="protein sequence ID" value="GLC48739.1"/>
    <property type="molecule type" value="Genomic_DNA"/>
</dbReference>
<sequence>MPEAGGVQQTPPPRPTATSTQDPSARSPLAPPPSPKPSGTSSGTLPRAQVNVPHDNGSSSRSPNFMRMTATRLSAITETRAQRVEAHRAALVDQFKGKYDSSLIRVDQLRGAGIFNPANANAAATGPRMEAAAAVTRALAAPPSYTLQTEPSRSRIAATKAQAREAHRQTSSQLLLGKYDASRVYGARVLLASILRLMK</sequence>
<name>A0A9W6BAZ5_9CHLO</name>
<accession>A0A9W6BAZ5</accession>
<feature type="region of interest" description="Disordered" evidence="1">
    <location>
        <begin position="1"/>
        <end position="66"/>
    </location>
</feature>
<organism evidence="2 3">
    <name type="scientific">Pleodorina starrii</name>
    <dbReference type="NCBI Taxonomy" id="330485"/>
    <lineage>
        <taxon>Eukaryota</taxon>
        <taxon>Viridiplantae</taxon>
        <taxon>Chlorophyta</taxon>
        <taxon>core chlorophytes</taxon>
        <taxon>Chlorophyceae</taxon>
        <taxon>CS clade</taxon>
        <taxon>Chlamydomonadales</taxon>
        <taxon>Volvocaceae</taxon>
        <taxon>Pleodorina</taxon>
    </lineage>
</organism>
<dbReference type="AlphaFoldDB" id="A0A9W6BAZ5"/>
<gene>
    <name evidence="2" type="primary">PLEST006167</name>
    <name evidence="2" type="ORF">PLESTB_000131600</name>
</gene>
<proteinExistence type="predicted"/>
<feature type="compositionally biased region" description="Low complexity" evidence="1">
    <location>
        <begin position="37"/>
        <end position="46"/>
    </location>
</feature>
<comment type="caution">
    <text evidence="2">The sequence shown here is derived from an EMBL/GenBank/DDBJ whole genome shotgun (WGS) entry which is preliminary data.</text>
</comment>
<evidence type="ECO:0000313" key="2">
    <source>
        <dbReference type="EMBL" id="GLC48739.1"/>
    </source>
</evidence>
<evidence type="ECO:0000256" key="1">
    <source>
        <dbReference type="SAM" id="MobiDB-lite"/>
    </source>
</evidence>
<protein>
    <submittedName>
        <fullName evidence="2">Uncharacterized protein</fullName>
    </submittedName>
</protein>